<dbReference type="GeneID" id="108569115"/>
<feature type="compositionally biased region" description="Gly residues" evidence="1">
    <location>
        <begin position="132"/>
        <end position="149"/>
    </location>
</feature>
<protein>
    <submittedName>
        <fullName evidence="4">Keratin, type I cytoskeletal 10-like</fullName>
    </submittedName>
</protein>
<feature type="signal peptide" evidence="2">
    <location>
        <begin position="1"/>
        <end position="24"/>
    </location>
</feature>
<proteinExistence type="predicted"/>
<evidence type="ECO:0000313" key="3">
    <source>
        <dbReference type="Proteomes" id="UP000695000"/>
    </source>
</evidence>
<feature type="compositionally biased region" description="Low complexity" evidence="1">
    <location>
        <begin position="176"/>
        <end position="194"/>
    </location>
</feature>
<dbReference type="Proteomes" id="UP000695000">
    <property type="component" value="Unplaced"/>
</dbReference>
<feature type="region of interest" description="Disordered" evidence="1">
    <location>
        <begin position="126"/>
        <end position="208"/>
    </location>
</feature>
<organism evidence="3 4">
    <name type="scientific">Nicrophorus vespilloides</name>
    <name type="common">Boreal carrion beetle</name>
    <dbReference type="NCBI Taxonomy" id="110193"/>
    <lineage>
        <taxon>Eukaryota</taxon>
        <taxon>Metazoa</taxon>
        <taxon>Ecdysozoa</taxon>
        <taxon>Arthropoda</taxon>
        <taxon>Hexapoda</taxon>
        <taxon>Insecta</taxon>
        <taxon>Pterygota</taxon>
        <taxon>Neoptera</taxon>
        <taxon>Endopterygota</taxon>
        <taxon>Coleoptera</taxon>
        <taxon>Polyphaga</taxon>
        <taxon>Staphyliniformia</taxon>
        <taxon>Silphidae</taxon>
        <taxon>Nicrophorinae</taxon>
        <taxon>Nicrophorus</taxon>
    </lineage>
</organism>
<evidence type="ECO:0000256" key="2">
    <source>
        <dbReference type="SAM" id="SignalP"/>
    </source>
</evidence>
<feature type="compositionally biased region" description="Low complexity" evidence="1">
    <location>
        <begin position="71"/>
        <end position="83"/>
    </location>
</feature>
<feature type="region of interest" description="Disordered" evidence="1">
    <location>
        <begin position="66"/>
        <end position="89"/>
    </location>
</feature>
<keyword evidence="3" id="KW-1185">Reference proteome</keyword>
<sequence>MGYQQTVLLMQAIVVSTLLASALAIAGQYVPRSYYVIDKFGHQSDFVYLRTRRALDLHPFVMRSKRGGGSYSSSSASSSSSAGAGAGDPIYFGDNPPNRAYSNVESNASGNGGGYAGGSVSFASSSSSSSSGTGGGGGGGSGRHPGGSYGNSYNNNDGPQLFSRFGEAEGTGVKVGASAAGPKAAFSSSSSSIDSDGKIKYSIQSGKI</sequence>
<dbReference type="RefSeq" id="XP_017786026.1">
    <property type="nucleotide sequence ID" value="XM_017930537.1"/>
</dbReference>
<evidence type="ECO:0000313" key="4">
    <source>
        <dbReference type="RefSeq" id="XP_017786026.1"/>
    </source>
</evidence>
<accession>A0ABM1NGS6</accession>
<feature type="chain" id="PRO_5047472677" evidence="2">
    <location>
        <begin position="25"/>
        <end position="208"/>
    </location>
</feature>
<gene>
    <name evidence="4" type="primary">LOC108569115</name>
</gene>
<name>A0ABM1NGS6_NICVS</name>
<evidence type="ECO:0000256" key="1">
    <source>
        <dbReference type="SAM" id="MobiDB-lite"/>
    </source>
</evidence>
<keyword evidence="2" id="KW-0732">Signal</keyword>
<reference evidence="4" key="1">
    <citation type="submission" date="2025-08" db="UniProtKB">
        <authorList>
            <consortium name="RefSeq"/>
        </authorList>
    </citation>
    <scope>IDENTIFICATION</scope>
    <source>
        <tissue evidence="4">Whole Larva</tissue>
    </source>
</reference>